<evidence type="ECO:0000256" key="4">
    <source>
        <dbReference type="ARBA" id="ARBA00012564"/>
    </source>
</evidence>
<dbReference type="AlphaFoldDB" id="A0A399S0D5"/>
<dbReference type="CDD" id="cd09603">
    <property type="entry name" value="M1_APN_like"/>
    <property type="match status" value="1"/>
</dbReference>
<dbReference type="EMBL" id="QWGE01000004">
    <property type="protein sequence ID" value="RIJ36701.1"/>
    <property type="molecule type" value="Genomic_DNA"/>
</dbReference>
<evidence type="ECO:0000256" key="12">
    <source>
        <dbReference type="SAM" id="SignalP"/>
    </source>
</evidence>
<dbReference type="Pfam" id="PF01433">
    <property type="entry name" value="Peptidase_M1"/>
    <property type="match status" value="1"/>
</dbReference>
<gene>
    <name evidence="15" type="ORF">D1627_12735</name>
</gene>
<dbReference type="OrthoDB" id="100605at2"/>
<keyword evidence="12" id="KW-0732">Signal</keyword>
<evidence type="ECO:0000313" key="16">
    <source>
        <dbReference type="Proteomes" id="UP000266005"/>
    </source>
</evidence>
<proteinExistence type="inferred from homology"/>
<dbReference type="Proteomes" id="UP000266005">
    <property type="component" value="Unassembled WGS sequence"/>
</dbReference>
<feature type="domain" description="Secretion system C-terminal sorting" evidence="14">
    <location>
        <begin position="577"/>
        <end position="644"/>
    </location>
</feature>
<dbReference type="Gene3D" id="2.60.40.1730">
    <property type="entry name" value="tricorn interacting facor f3 domain"/>
    <property type="match status" value="1"/>
</dbReference>
<dbReference type="InterPro" id="IPR001930">
    <property type="entry name" value="Peptidase_M1"/>
</dbReference>
<keyword evidence="10" id="KW-0862">Zinc</keyword>
<evidence type="ECO:0000259" key="14">
    <source>
        <dbReference type="Pfam" id="PF18962"/>
    </source>
</evidence>
<evidence type="ECO:0000256" key="5">
    <source>
        <dbReference type="ARBA" id="ARBA00015611"/>
    </source>
</evidence>
<keyword evidence="11" id="KW-0482">Metalloprotease</keyword>
<evidence type="ECO:0000256" key="10">
    <source>
        <dbReference type="ARBA" id="ARBA00022833"/>
    </source>
</evidence>
<dbReference type="InterPro" id="IPR027268">
    <property type="entry name" value="Peptidase_M4/M1_CTD_sf"/>
</dbReference>
<accession>A0A399S0D5</accession>
<keyword evidence="8" id="KW-0479">Metal-binding</keyword>
<protein>
    <recommendedName>
        <fullName evidence="5">Aminopeptidase N</fullName>
        <ecNumber evidence="4">3.4.11.2</ecNumber>
    </recommendedName>
</protein>
<comment type="catalytic activity">
    <reaction evidence="1">
        <text>Release of an N-terminal amino acid, Xaa-|-Yaa- from a peptide, amide or arylamide. Xaa is preferably Ala, but may be most amino acids including Pro (slow action). When a terminal hydrophobic residue is followed by a prolyl residue, the two may be released as an intact Xaa-Pro dipeptide.</text>
        <dbReference type="EC" id="3.4.11.2"/>
    </reaction>
</comment>
<dbReference type="SUPFAM" id="SSF63737">
    <property type="entry name" value="Leukotriene A4 hydrolase N-terminal domain"/>
    <property type="match status" value="1"/>
</dbReference>
<dbReference type="GO" id="GO:0070006">
    <property type="term" value="F:metalloaminopeptidase activity"/>
    <property type="evidence" value="ECO:0007669"/>
    <property type="project" value="TreeGrafter"/>
</dbReference>
<organism evidence="15 16">
    <name type="scientific">Pontibacter oryzae</name>
    <dbReference type="NCBI Taxonomy" id="2304593"/>
    <lineage>
        <taxon>Bacteria</taxon>
        <taxon>Pseudomonadati</taxon>
        <taxon>Bacteroidota</taxon>
        <taxon>Cytophagia</taxon>
        <taxon>Cytophagales</taxon>
        <taxon>Hymenobacteraceae</taxon>
        <taxon>Pontibacter</taxon>
    </lineage>
</organism>
<dbReference type="NCBIfam" id="TIGR04183">
    <property type="entry name" value="Por_Secre_tail"/>
    <property type="match status" value="1"/>
</dbReference>
<keyword evidence="6" id="KW-0031">Aminopeptidase</keyword>
<dbReference type="EC" id="3.4.11.2" evidence="4"/>
<dbReference type="GO" id="GO:0005615">
    <property type="term" value="C:extracellular space"/>
    <property type="evidence" value="ECO:0007669"/>
    <property type="project" value="TreeGrafter"/>
</dbReference>
<dbReference type="GO" id="GO:0016285">
    <property type="term" value="F:alanyl aminopeptidase activity"/>
    <property type="evidence" value="ECO:0007669"/>
    <property type="project" value="UniProtKB-EC"/>
</dbReference>
<dbReference type="GO" id="GO:0006508">
    <property type="term" value="P:proteolysis"/>
    <property type="evidence" value="ECO:0007669"/>
    <property type="project" value="UniProtKB-KW"/>
</dbReference>
<evidence type="ECO:0000256" key="1">
    <source>
        <dbReference type="ARBA" id="ARBA00000098"/>
    </source>
</evidence>
<dbReference type="PRINTS" id="PR00756">
    <property type="entry name" value="ALADIPTASE"/>
</dbReference>
<dbReference type="Pfam" id="PF18962">
    <property type="entry name" value="Por_Secre_tail"/>
    <property type="match status" value="1"/>
</dbReference>
<feature type="chain" id="PRO_5017262382" description="Aminopeptidase N" evidence="12">
    <location>
        <begin position="23"/>
        <end position="654"/>
    </location>
</feature>
<dbReference type="SUPFAM" id="SSF55486">
    <property type="entry name" value="Metalloproteases ('zincins'), catalytic domain"/>
    <property type="match status" value="1"/>
</dbReference>
<dbReference type="InterPro" id="IPR026444">
    <property type="entry name" value="Secre_tail"/>
</dbReference>
<dbReference type="InterPro" id="IPR050344">
    <property type="entry name" value="Peptidase_M1_aminopeptidases"/>
</dbReference>
<evidence type="ECO:0000259" key="13">
    <source>
        <dbReference type="Pfam" id="PF01433"/>
    </source>
</evidence>
<evidence type="ECO:0000256" key="11">
    <source>
        <dbReference type="ARBA" id="ARBA00023049"/>
    </source>
</evidence>
<dbReference type="RefSeq" id="WP_119432648.1">
    <property type="nucleotide sequence ID" value="NZ_QWGE01000004.1"/>
</dbReference>
<sequence length="654" mass="73958">MHQQLLLTVFLGLLLQPSVTLAQSIDACAETRLQTNTRRAVVTPQHQQLMSKYDITFYKLELEIERDRTFINGKVTLQANAMQPLDVFAFELHPNMRIDSVFVNDQQVTNISRDDANAKIILSSPIAASSIVKAVIYYNGRTYTRQGGSIGYGFNTAVEPQWGNSVTWSLSEPYSAYEWWPTKQVLSDKADSVHVFVTTSAENKVGSNGTLTRVVDLPDGKRRHEWKSNYPIAYYLVSVAVSDYEEYTLTAHPTGAPAPIPIVNYVYRGGALEAYKEEIDYTPGLIEQFSEQFGLYPFYKEKYGHSMAPIGGGMEHQTMTTQSTFFFTITAHELAHQWFGDNVTCASWEDIWLNEGFASYAEFLALETFNIPAAYEWINGAHQQALSRPNGSLKVSDTTNVNRIFDSALSYKKGASVLHMLRFEINDDAIFFRGLQEYQQRFAGKTAYTSVFKKVMEEVSGLALDYFFEQWFEGEGYPVYTFEWKQEGSRLMLKSTQTPSGNTPFFASNLEFRLVLANGQDKYVRVRQEQPSQEFILDLPASLQALEPDPDSWLLMRVQDILENPELKFMKPAQPVLYPNPTYSQNITIANLTFSATEAAVYNAAGQKMRHYTFSPNLKPVLNTTGLSAGTYIISLTDGRQYYQTTFVKAGDTP</sequence>
<evidence type="ECO:0000256" key="9">
    <source>
        <dbReference type="ARBA" id="ARBA00022801"/>
    </source>
</evidence>
<feature type="signal peptide" evidence="12">
    <location>
        <begin position="1"/>
        <end position="22"/>
    </location>
</feature>
<evidence type="ECO:0000256" key="3">
    <source>
        <dbReference type="ARBA" id="ARBA00010136"/>
    </source>
</evidence>
<dbReference type="PANTHER" id="PTHR11533">
    <property type="entry name" value="PROTEASE M1 ZINC METALLOPROTEASE"/>
    <property type="match status" value="1"/>
</dbReference>
<keyword evidence="16" id="KW-1185">Reference proteome</keyword>
<dbReference type="InterPro" id="IPR042097">
    <property type="entry name" value="Aminopeptidase_N-like_N_sf"/>
</dbReference>
<dbReference type="GO" id="GO:0042277">
    <property type="term" value="F:peptide binding"/>
    <property type="evidence" value="ECO:0007669"/>
    <property type="project" value="TreeGrafter"/>
</dbReference>
<dbReference type="GO" id="GO:0005737">
    <property type="term" value="C:cytoplasm"/>
    <property type="evidence" value="ECO:0007669"/>
    <property type="project" value="TreeGrafter"/>
</dbReference>
<evidence type="ECO:0000256" key="2">
    <source>
        <dbReference type="ARBA" id="ARBA00001947"/>
    </source>
</evidence>
<evidence type="ECO:0000256" key="7">
    <source>
        <dbReference type="ARBA" id="ARBA00022670"/>
    </source>
</evidence>
<evidence type="ECO:0000256" key="8">
    <source>
        <dbReference type="ARBA" id="ARBA00022723"/>
    </source>
</evidence>
<name>A0A399S0D5_9BACT</name>
<reference evidence="16" key="1">
    <citation type="submission" date="2018-08" db="EMBL/GenBank/DDBJ databases">
        <title>Mucilaginibacter sp. MYSH2.</title>
        <authorList>
            <person name="Seo T."/>
        </authorList>
    </citation>
    <scope>NUCLEOTIDE SEQUENCE [LARGE SCALE GENOMIC DNA]</scope>
    <source>
        <strain evidence="16">KIRAN</strain>
    </source>
</reference>
<comment type="cofactor">
    <cofactor evidence="2">
        <name>Zn(2+)</name>
        <dbReference type="ChEBI" id="CHEBI:29105"/>
    </cofactor>
</comment>
<comment type="similarity">
    <text evidence="3">Belongs to the peptidase M1 family.</text>
</comment>
<keyword evidence="9" id="KW-0378">Hydrolase</keyword>
<dbReference type="Gene3D" id="1.10.390.10">
    <property type="entry name" value="Neutral Protease Domain 2"/>
    <property type="match status" value="1"/>
</dbReference>
<evidence type="ECO:0000313" key="15">
    <source>
        <dbReference type="EMBL" id="RIJ36701.1"/>
    </source>
</evidence>
<evidence type="ECO:0000256" key="6">
    <source>
        <dbReference type="ARBA" id="ARBA00022438"/>
    </source>
</evidence>
<feature type="domain" description="Peptidase M1 membrane alanine aminopeptidase" evidence="13">
    <location>
        <begin position="320"/>
        <end position="471"/>
    </location>
</feature>
<comment type="caution">
    <text evidence="15">The sequence shown here is derived from an EMBL/GenBank/DDBJ whole genome shotgun (WGS) entry which is preliminary data.</text>
</comment>
<dbReference type="InterPro" id="IPR014782">
    <property type="entry name" value="Peptidase_M1_dom"/>
</dbReference>
<dbReference type="GO" id="GO:0043171">
    <property type="term" value="P:peptide catabolic process"/>
    <property type="evidence" value="ECO:0007669"/>
    <property type="project" value="TreeGrafter"/>
</dbReference>
<dbReference type="PANTHER" id="PTHR11533:SF174">
    <property type="entry name" value="PUROMYCIN-SENSITIVE AMINOPEPTIDASE-RELATED"/>
    <property type="match status" value="1"/>
</dbReference>
<dbReference type="GO" id="GO:0008270">
    <property type="term" value="F:zinc ion binding"/>
    <property type="evidence" value="ECO:0007669"/>
    <property type="project" value="InterPro"/>
</dbReference>
<keyword evidence="7" id="KW-0645">Protease</keyword>
<dbReference type="GO" id="GO:0016020">
    <property type="term" value="C:membrane"/>
    <property type="evidence" value="ECO:0007669"/>
    <property type="project" value="TreeGrafter"/>
</dbReference>